<evidence type="ECO:0000313" key="6">
    <source>
        <dbReference type="EMBL" id="CDF32294.1"/>
    </source>
</evidence>
<dbReference type="Gramene" id="CDF32294">
    <property type="protein sequence ID" value="CDF32294"/>
    <property type="gene ID" value="CHC_T00010086001"/>
</dbReference>
<dbReference type="GeneID" id="17319673"/>
<evidence type="ECO:0000259" key="5">
    <source>
        <dbReference type="Pfam" id="PF10312"/>
    </source>
</evidence>
<dbReference type="PhylomeDB" id="R7Q2M1"/>
<name>R7Q2M1_CHOCR</name>
<dbReference type="Pfam" id="PF09732">
    <property type="entry name" value="CactinC_cactus"/>
    <property type="match status" value="1"/>
</dbReference>
<comment type="similarity">
    <text evidence="1">Belongs to the CACTIN family.</text>
</comment>
<dbReference type="OrthoDB" id="265955at2759"/>
<accession>R7Q2M1</accession>
<dbReference type="Pfam" id="PF10312">
    <property type="entry name" value="Cactin_mid"/>
    <property type="match status" value="1"/>
</dbReference>
<feature type="domain" description="Splicing factor Cactin C-terminal" evidence="4">
    <location>
        <begin position="409"/>
        <end position="532"/>
    </location>
</feature>
<evidence type="ECO:0000313" key="7">
    <source>
        <dbReference type="Proteomes" id="UP000012073"/>
    </source>
</evidence>
<feature type="compositionally biased region" description="Basic and acidic residues" evidence="3">
    <location>
        <begin position="77"/>
        <end position="99"/>
    </location>
</feature>
<protein>
    <recommendedName>
        <fullName evidence="2">Splicing factor Cactin</fullName>
    </recommendedName>
</protein>
<evidence type="ECO:0000256" key="1">
    <source>
        <dbReference type="ARBA" id="ARBA00006895"/>
    </source>
</evidence>
<dbReference type="KEGG" id="ccp:CHC_T00010086001"/>
<evidence type="ECO:0000256" key="3">
    <source>
        <dbReference type="SAM" id="MobiDB-lite"/>
    </source>
</evidence>
<feature type="domain" description="Splicing factor cactin central" evidence="5">
    <location>
        <begin position="131"/>
        <end position="333"/>
    </location>
</feature>
<dbReference type="GO" id="GO:0005737">
    <property type="term" value="C:cytoplasm"/>
    <property type="evidence" value="ECO:0007669"/>
    <property type="project" value="TreeGrafter"/>
</dbReference>
<proteinExistence type="inferred from homology"/>
<dbReference type="GO" id="GO:0045292">
    <property type="term" value="P:mRNA cis splicing, via spliceosome"/>
    <property type="evidence" value="ECO:0007669"/>
    <property type="project" value="TreeGrafter"/>
</dbReference>
<dbReference type="GO" id="GO:0005681">
    <property type="term" value="C:spliceosomal complex"/>
    <property type="evidence" value="ECO:0007669"/>
    <property type="project" value="TreeGrafter"/>
</dbReference>
<dbReference type="SMART" id="SM01050">
    <property type="entry name" value="CactinC_cactus"/>
    <property type="match status" value="1"/>
</dbReference>
<feature type="compositionally biased region" description="Basic and acidic residues" evidence="3">
    <location>
        <begin position="1"/>
        <end position="25"/>
    </location>
</feature>
<dbReference type="PANTHER" id="PTHR21737:SF4">
    <property type="entry name" value="SPLICING FACTOR CACTIN"/>
    <property type="match status" value="1"/>
</dbReference>
<gene>
    <name evidence="6" type="ORF">CHC_T00010086001</name>
</gene>
<dbReference type="STRING" id="2769.R7Q2M1"/>
<dbReference type="RefSeq" id="XP_005711959.1">
    <property type="nucleotide sequence ID" value="XM_005711902.1"/>
</dbReference>
<sequence length="532" mass="62815">MERSRDEERRHRDGETHEERKQRREEKRKRRDERHARCRQREEPDDHQRSAKRARPESEDITENGIAAATGLFVWKKKIDQQRRRGEETGKDEEIRRQKELAQELEAAKRRRAERDAEKRAWEEEQAKLAREKEQAENADWHQAEASFHGAQHFLRQAIRIRQERPCGTDRLALNLRLDMLDVKPEEKNPVECLAELTLGGVEDLERLAEEVELELEYIQDFPKDKDNNSFNQRVRLDWWECVKICVTSAFESAKAAQVYGGANGVHSAVREDLDALLKGKSLEKLQSMQVEISKKLSMRQTRENNEFAEIGFWTAALARIRRLMAEDKLRNMNSTLLEEREKRAATFVKKEKPTQATPALDHPEGSAADFEMLRKESAVGLREGEEKFAEEVDAVTKKREQPAAGYAWNDKYRPRKPRYYNRVHTGYDWTKYNRTHYDHDNPPPKTVQGYRFNVFYPDLIDPSVTPTFSISRTDNPEVSIITFKAGPPYEDLAFKIVNRPWEHSHRRGYRCSFDKGVLQLWFNFQRYRYRR</sequence>
<keyword evidence="7" id="KW-1185">Reference proteome</keyword>
<dbReference type="InterPro" id="IPR019134">
    <property type="entry name" value="Cactin_C"/>
</dbReference>
<dbReference type="AlphaFoldDB" id="R7Q2M1"/>
<organism evidence="6 7">
    <name type="scientific">Chondrus crispus</name>
    <name type="common">Carrageen Irish moss</name>
    <name type="synonym">Polymorpha crispa</name>
    <dbReference type="NCBI Taxonomy" id="2769"/>
    <lineage>
        <taxon>Eukaryota</taxon>
        <taxon>Rhodophyta</taxon>
        <taxon>Florideophyceae</taxon>
        <taxon>Rhodymeniophycidae</taxon>
        <taxon>Gigartinales</taxon>
        <taxon>Gigartinaceae</taxon>
        <taxon>Chondrus</taxon>
    </lineage>
</organism>
<feature type="compositionally biased region" description="Basic and acidic residues" evidence="3">
    <location>
        <begin position="33"/>
        <end position="58"/>
    </location>
</feature>
<dbReference type="Proteomes" id="UP000012073">
    <property type="component" value="Unassembled WGS sequence"/>
</dbReference>
<evidence type="ECO:0000256" key="2">
    <source>
        <dbReference type="ARBA" id="ARBA00034534"/>
    </source>
</evidence>
<reference evidence="7" key="1">
    <citation type="journal article" date="2013" name="Proc. Natl. Acad. Sci. U.S.A.">
        <title>Genome structure and metabolic features in the red seaweed Chondrus crispus shed light on evolution of the Archaeplastida.</title>
        <authorList>
            <person name="Collen J."/>
            <person name="Porcel B."/>
            <person name="Carre W."/>
            <person name="Ball S.G."/>
            <person name="Chaparro C."/>
            <person name="Tonon T."/>
            <person name="Barbeyron T."/>
            <person name="Michel G."/>
            <person name="Noel B."/>
            <person name="Valentin K."/>
            <person name="Elias M."/>
            <person name="Artiguenave F."/>
            <person name="Arun A."/>
            <person name="Aury J.M."/>
            <person name="Barbosa-Neto J.F."/>
            <person name="Bothwell J.H."/>
            <person name="Bouget F.Y."/>
            <person name="Brillet L."/>
            <person name="Cabello-Hurtado F."/>
            <person name="Capella-Gutierrez S."/>
            <person name="Charrier B."/>
            <person name="Cladiere L."/>
            <person name="Cock J.M."/>
            <person name="Coelho S.M."/>
            <person name="Colleoni C."/>
            <person name="Czjzek M."/>
            <person name="Da Silva C."/>
            <person name="Delage L."/>
            <person name="Denoeud F."/>
            <person name="Deschamps P."/>
            <person name="Dittami S.M."/>
            <person name="Gabaldon T."/>
            <person name="Gachon C.M."/>
            <person name="Groisillier A."/>
            <person name="Herve C."/>
            <person name="Jabbari K."/>
            <person name="Katinka M."/>
            <person name="Kloareg B."/>
            <person name="Kowalczyk N."/>
            <person name="Labadie K."/>
            <person name="Leblanc C."/>
            <person name="Lopez P.J."/>
            <person name="McLachlan D.H."/>
            <person name="Meslet-Cladiere L."/>
            <person name="Moustafa A."/>
            <person name="Nehr Z."/>
            <person name="Nyvall Collen P."/>
            <person name="Panaud O."/>
            <person name="Partensky F."/>
            <person name="Poulain J."/>
            <person name="Rensing S.A."/>
            <person name="Rousvoal S."/>
            <person name="Samson G."/>
            <person name="Symeonidi A."/>
            <person name="Weissenbach J."/>
            <person name="Zambounis A."/>
            <person name="Wincker P."/>
            <person name="Boyen C."/>
        </authorList>
    </citation>
    <scope>NUCLEOTIDE SEQUENCE [LARGE SCALE GENOMIC DNA]</scope>
    <source>
        <strain evidence="7">cv. Stackhouse</strain>
    </source>
</reference>
<dbReference type="InterPro" id="IPR018816">
    <property type="entry name" value="Cactin_central"/>
</dbReference>
<dbReference type="PANTHER" id="PTHR21737">
    <property type="entry name" value="POLYGLUTAMINE BINDING PROTEIN 1/MARVEL MEMBRANE-ASSOCIATING DOMAIN CONTAINING 3"/>
    <property type="match status" value="1"/>
</dbReference>
<feature type="region of interest" description="Disordered" evidence="3">
    <location>
        <begin position="1"/>
        <end position="99"/>
    </location>
</feature>
<evidence type="ECO:0000259" key="4">
    <source>
        <dbReference type="Pfam" id="PF09732"/>
    </source>
</evidence>
<dbReference type="OMA" id="QTRENNE"/>
<dbReference type="EMBL" id="HG001469">
    <property type="protein sequence ID" value="CDF32294.1"/>
    <property type="molecule type" value="Genomic_DNA"/>
</dbReference>